<organism evidence="1 2">
    <name type="scientific">Mycobacterium aquaticum</name>
    <dbReference type="NCBI Taxonomy" id="1927124"/>
    <lineage>
        <taxon>Bacteria</taxon>
        <taxon>Bacillati</taxon>
        <taxon>Actinomycetota</taxon>
        <taxon>Actinomycetes</taxon>
        <taxon>Mycobacteriales</taxon>
        <taxon>Mycobacteriaceae</taxon>
        <taxon>Mycobacterium</taxon>
    </lineage>
</organism>
<dbReference type="OrthoDB" id="3805543at2"/>
<dbReference type="SUPFAM" id="SSF53850">
    <property type="entry name" value="Periplasmic binding protein-like II"/>
    <property type="match status" value="1"/>
</dbReference>
<proteinExistence type="predicted"/>
<dbReference type="AlphaFoldDB" id="A0A1X0A9C0"/>
<dbReference type="EMBL" id="MVHF01000049">
    <property type="protein sequence ID" value="ORA26633.1"/>
    <property type="molecule type" value="Genomic_DNA"/>
</dbReference>
<dbReference type="Proteomes" id="UP000192448">
    <property type="component" value="Unassembled WGS sequence"/>
</dbReference>
<protein>
    <submittedName>
        <fullName evidence="1">4,5-dihydroxyphthalate decarboxylase</fullName>
    </submittedName>
</protein>
<gene>
    <name evidence="1" type="ORF">BST13_31735</name>
</gene>
<dbReference type="Gene3D" id="3.40.190.10">
    <property type="entry name" value="Periplasmic binding protein-like II"/>
    <property type="match status" value="1"/>
</dbReference>
<evidence type="ECO:0000313" key="1">
    <source>
        <dbReference type="EMBL" id="ORA26633.1"/>
    </source>
</evidence>
<accession>A0A1X0A9C0</accession>
<dbReference type="STRING" id="1927124.BST13_31735"/>
<name>A0A1X0A9C0_9MYCO</name>
<evidence type="ECO:0000313" key="2">
    <source>
        <dbReference type="Proteomes" id="UP000192448"/>
    </source>
</evidence>
<sequence>MEVLDLDIGFRGYEHVRPLIDGAVPIEGVAPRFHTAAIVSDIFERMVRHRQFGVAELGLTFYLRTLDLPDPPFIALPVFLARQFRHSAIFVNRAAGIETPQDLAGKTVGEFAMYGHDAGVTAKGVLSDEYGVRPDQCRWVIGGFDWPMAPFDFVPQPHPENVTVTRAGASAALGPMLDAGEIDALISADVPACVIDGSPNVARLFDDYRPVERDYYQRTGIFPIMHTVVIRRDLVERHPGLARSLYQAFCDSKDVVAQQYRTGRIFNHIDVMTPWISALYDDNLSLFGADWWPYGVAANRRAVDAFLRWHFEQELSQRRWTCEDIFVEELLDT</sequence>
<reference evidence="1 2" key="1">
    <citation type="submission" date="2017-02" db="EMBL/GenBank/DDBJ databases">
        <title>The new phylogeny of genus Mycobacterium.</title>
        <authorList>
            <person name="Tortoli E."/>
            <person name="Trovato A."/>
            <person name="Cirillo D.M."/>
        </authorList>
    </citation>
    <scope>NUCLEOTIDE SEQUENCE [LARGE SCALE GENOMIC DNA]</scope>
    <source>
        <strain evidence="1 2">RW6</strain>
    </source>
</reference>
<dbReference type="RefSeq" id="WP_083169225.1">
    <property type="nucleotide sequence ID" value="NZ_MVHF01000049.1"/>
</dbReference>
<keyword evidence="2" id="KW-1185">Reference proteome</keyword>
<comment type="caution">
    <text evidence="1">The sequence shown here is derived from an EMBL/GenBank/DDBJ whole genome shotgun (WGS) entry which is preliminary data.</text>
</comment>